<reference evidence="9" key="1">
    <citation type="submission" date="2021-01" db="EMBL/GenBank/DDBJ databases">
        <title>Whole genome shotgun sequence of Sphaerimonospora thailandensis NBRC 107569.</title>
        <authorList>
            <person name="Komaki H."/>
            <person name="Tamura T."/>
        </authorList>
    </citation>
    <scope>NUCLEOTIDE SEQUENCE</scope>
    <source>
        <strain evidence="9">NBRC 107569</strain>
    </source>
</reference>
<dbReference type="PANTHER" id="PTHR36923:SF3">
    <property type="entry name" value="FERREDOXIN"/>
    <property type="match status" value="1"/>
</dbReference>
<keyword evidence="5 8" id="KW-0408">Iron</keyword>
<keyword evidence="7" id="KW-0003">3Fe-4S</keyword>
<dbReference type="InterPro" id="IPR001080">
    <property type="entry name" value="3Fe4S_ferredoxin"/>
</dbReference>
<dbReference type="Gene3D" id="3.30.70.20">
    <property type="match status" value="1"/>
</dbReference>
<keyword evidence="3 8" id="KW-0479">Metal-binding</keyword>
<dbReference type="PANTHER" id="PTHR36923">
    <property type="entry name" value="FERREDOXIN"/>
    <property type="match status" value="1"/>
</dbReference>
<dbReference type="RefSeq" id="WP_204015519.1">
    <property type="nucleotide sequence ID" value="NZ_BOOG01000018.1"/>
</dbReference>
<keyword evidence="4 8" id="KW-0249">Electron transport</keyword>
<dbReference type="AlphaFoldDB" id="A0A8J3VZK5"/>
<evidence type="ECO:0000256" key="1">
    <source>
        <dbReference type="ARBA" id="ARBA00001927"/>
    </source>
</evidence>
<keyword evidence="6 8" id="KW-0411">Iron-sulfur</keyword>
<dbReference type="GO" id="GO:0051538">
    <property type="term" value="F:3 iron, 4 sulfur cluster binding"/>
    <property type="evidence" value="ECO:0007669"/>
    <property type="project" value="UniProtKB-KW"/>
</dbReference>
<comment type="function">
    <text evidence="8">Ferredoxins are iron-sulfur proteins that transfer electrons in a wide variety of metabolic reactions.</text>
</comment>
<dbReference type="Proteomes" id="UP000610966">
    <property type="component" value="Unassembled WGS sequence"/>
</dbReference>
<evidence type="ECO:0000313" key="9">
    <source>
        <dbReference type="EMBL" id="GIH69976.1"/>
    </source>
</evidence>
<dbReference type="GO" id="GO:0009055">
    <property type="term" value="F:electron transfer activity"/>
    <property type="evidence" value="ECO:0007669"/>
    <property type="project" value="UniProtKB-UniRule"/>
</dbReference>
<organism evidence="9 10">
    <name type="scientific">Sphaerimonospora thailandensis</name>
    <dbReference type="NCBI Taxonomy" id="795644"/>
    <lineage>
        <taxon>Bacteria</taxon>
        <taxon>Bacillati</taxon>
        <taxon>Actinomycetota</taxon>
        <taxon>Actinomycetes</taxon>
        <taxon>Streptosporangiales</taxon>
        <taxon>Streptosporangiaceae</taxon>
        <taxon>Sphaerimonospora</taxon>
    </lineage>
</organism>
<evidence type="ECO:0000256" key="5">
    <source>
        <dbReference type="ARBA" id="ARBA00023004"/>
    </source>
</evidence>
<comment type="cofactor">
    <cofactor evidence="1">
        <name>[3Fe-4S] cluster</name>
        <dbReference type="ChEBI" id="CHEBI:21137"/>
    </cofactor>
</comment>
<gene>
    <name evidence="9" type="ORF">Mth01_22290</name>
</gene>
<name>A0A8J3VZK5_9ACTN</name>
<protein>
    <recommendedName>
        <fullName evidence="8">Ferredoxin</fullName>
    </recommendedName>
</protein>
<evidence type="ECO:0000256" key="4">
    <source>
        <dbReference type="ARBA" id="ARBA00022982"/>
    </source>
</evidence>
<comment type="caution">
    <text evidence="9">The sequence shown here is derived from an EMBL/GenBank/DDBJ whole genome shotgun (WGS) entry which is preliminary data.</text>
</comment>
<evidence type="ECO:0000256" key="3">
    <source>
        <dbReference type="ARBA" id="ARBA00022723"/>
    </source>
</evidence>
<sequence length="62" mass="6833">MKVIVDMDVCKDHGQCVFAAPEVFQINEDGHLVYVAEPDESLRDAVEEAADVCPLQAITIED</sequence>
<evidence type="ECO:0000313" key="10">
    <source>
        <dbReference type="Proteomes" id="UP000610966"/>
    </source>
</evidence>
<keyword evidence="10" id="KW-1185">Reference proteome</keyword>
<keyword evidence="2 8" id="KW-0813">Transport</keyword>
<evidence type="ECO:0000256" key="7">
    <source>
        <dbReference type="ARBA" id="ARBA00023291"/>
    </source>
</evidence>
<dbReference type="InterPro" id="IPR051269">
    <property type="entry name" value="Fe-S_cluster_ET"/>
</dbReference>
<accession>A0A8J3VZK5</accession>
<evidence type="ECO:0000256" key="2">
    <source>
        <dbReference type="ARBA" id="ARBA00022448"/>
    </source>
</evidence>
<dbReference type="GO" id="GO:0005506">
    <property type="term" value="F:iron ion binding"/>
    <property type="evidence" value="ECO:0007669"/>
    <property type="project" value="UniProtKB-UniRule"/>
</dbReference>
<dbReference type="EMBL" id="BOOG01000018">
    <property type="protein sequence ID" value="GIH69976.1"/>
    <property type="molecule type" value="Genomic_DNA"/>
</dbReference>
<dbReference type="PRINTS" id="PR00352">
    <property type="entry name" value="3FE4SFRDOXIN"/>
</dbReference>
<proteinExistence type="predicted"/>
<dbReference type="SUPFAM" id="SSF54862">
    <property type="entry name" value="4Fe-4S ferredoxins"/>
    <property type="match status" value="1"/>
</dbReference>
<evidence type="ECO:0000256" key="8">
    <source>
        <dbReference type="RuleBase" id="RU368020"/>
    </source>
</evidence>
<dbReference type="Pfam" id="PF13370">
    <property type="entry name" value="Fer4_13"/>
    <property type="match status" value="1"/>
</dbReference>
<evidence type="ECO:0000256" key="6">
    <source>
        <dbReference type="ARBA" id="ARBA00023014"/>
    </source>
</evidence>